<feature type="transmembrane region" description="Helical" evidence="1">
    <location>
        <begin position="9"/>
        <end position="26"/>
    </location>
</feature>
<evidence type="ECO:0008006" key="4">
    <source>
        <dbReference type="Google" id="ProtNLM"/>
    </source>
</evidence>
<accession>A0A4Q8AFS9</accession>
<keyword evidence="1" id="KW-0472">Membrane</keyword>
<keyword evidence="1" id="KW-0812">Transmembrane</keyword>
<proteinExistence type="predicted"/>
<feature type="transmembrane region" description="Helical" evidence="1">
    <location>
        <begin position="32"/>
        <end position="50"/>
    </location>
</feature>
<evidence type="ECO:0000256" key="1">
    <source>
        <dbReference type="SAM" id="Phobius"/>
    </source>
</evidence>
<keyword evidence="3" id="KW-1185">Reference proteome</keyword>
<evidence type="ECO:0000313" key="3">
    <source>
        <dbReference type="Proteomes" id="UP000292685"/>
    </source>
</evidence>
<dbReference type="RefSeq" id="WP_165391968.1">
    <property type="nucleotide sequence ID" value="NZ_SHLA01000001.1"/>
</dbReference>
<evidence type="ECO:0000313" key="2">
    <source>
        <dbReference type="EMBL" id="RZU63128.1"/>
    </source>
</evidence>
<name>A0A4Q8AFS9_9MICC</name>
<sequence length="54" mass="6026">MNIEFLRSPWFMIAVLLLVAGAFLLAVPQWPVPGWGLIICGLAFTGYARYRQGT</sequence>
<dbReference type="EMBL" id="SHLA01000001">
    <property type="protein sequence ID" value="RZU63128.1"/>
    <property type="molecule type" value="Genomic_DNA"/>
</dbReference>
<comment type="caution">
    <text evidence="2">The sequence shown here is derived from an EMBL/GenBank/DDBJ whole genome shotgun (WGS) entry which is preliminary data.</text>
</comment>
<gene>
    <name evidence="2" type="ORF">EV380_2737</name>
</gene>
<organism evidence="2 3">
    <name type="scientific">Zhihengliuella halotolerans</name>
    <dbReference type="NCBI Taxonomy" id="370736"/>
    <lineage>
        <taxon>Bacteria</taxon>
        <taxon>Bacillati</taxon>
        <taxon>Actinomycetota</taxon>
        <taxon>Actinomycetes</taxon>
        <taxon>Micrococcales</taxon>
        <taxon>Micrococcaceae</taxon>
        <taxon>Zhihengliuella</taxon>
    </lineage>
</organism>
<dbReference type="AlphaFoldDB" id="A0A4Q8AFS9"/>
<dbReference type="Proteomes" id="UP000292685">
    <property type="component" value="Unassembled WGS sequence"/>
</dbReference>
<reference evidence="2 3" key="1">
    <citation type="submission" date="2019-02" db="EMBL/GenBank/DDBJ databases">
        <title>Sequencing the genomes of 1000 actinobacteria strains.</title>
        <authorList>
            <person name="Klenk H.-P."/>
        </authorList>
    </citation>
    <scope>NUCLEOTIDE SEQUENCE [LARGE SCALE GENOMIC DNA]</scope>
    <source>
        <strain evidence="2 3">DSM 17364</strain>
    </source>
</reference>
<keyword evidence="1" id="KW-1133">Transmembrane helix</keyword>
<protein>
    <recommendedName>
        <fullName evidence="4">MYXO-CTERM domain-containing protein</fullName>
    </recommendedName>
</protein>